<protein>
    <submittedName>
        <fullName evidence="1">Uncharacterized protein</fullName>
    </submittedName>
</protein>
<sequence>MGCRPGWFALIVNNVSKDDLNQVADSGYMWKKLSHQLVHLNGQKPSEIAVLSWRWDTDEGSHPSRNLWNALCLAKELGFRYLFVDVISVDQSLTGTDLLNEVFAFTELYKTIPVIVAYDRYDTDILLTMRRPWITNEILALRENPTRVIYAGHNDQGVVHGPAPFHPNWVDILPHKLRGTAFAYMVNRIWRSGLCPSIIQLLTGENSMHTISDLKFLMPEHSEMLSTACDTMSRNDYLLTAAILGQVGWDRTPLEDTPESGFGWHFFQNQVFERYTVVEVVCTEKWTLLDFVLNGVRVARWDHMHNRYHMVENYRLHVEEDAERVLYGALMPPKFDFEDWVLRQRTVLDRRNAMLGVSGRVPSFELFSTSDTQIQGQAFTLINSSDGYERNPGPLQLITRDGHGNFETKDFDDKGNQGHDLIIRSRYCNGKYCG</sequence>
<accession>A0ACC2IL03</accession>
<keyword evidence="2" id="KW-1185">Reference proteome</keyword>
<name>A0ACC2IL03_9PLEO</name>
<dbReference type="Proteomes" id="UP001153331">
    <property type="component" value="Unassembled WGS sequence"/>
</dbReference>
<evidence type="ECO:0000313" key="1">
    <source>
        <dbReference type="EMBL" id="KAJ8115855.1"/>
    </source>
</evidence>
<evidence type="ECO:0000313" key="2">
    <source>
        <dbReference type="Proteomes" id="UP001153331"/>
    </source>
</evidence>
<proteinExistence type="predicted"/>
<organism evidence="1 2">
    <name type="scientific">Boeremia exigua</name>
    <dbReference type="NCBI Taxonomy" id="749465"/>
    <lineage>
        <taxon>Eukaryota</taxon>
        <taxon>Fungi</taxon>
        <taxon>Dikarya</taxon>
        <taxon>Ascomycota</taxon>
        <taxon>Pezizomycotina</taxon>
        <taxon>Dothideomycetes</taxon>
        <taxon>Pleosporomycetidae</taxon>
        <taxon>Pleosporales</taxon>
        <taxon>Pleosporineae</taxon>
        <taxon>Didymellaceae</taxon>
        <taxon>Boeremia</taxon>
    </lineage>
</organism>
<dbReference type="EMBL" id="JAPHNI010000119">
    <property type="protein sequence ID" value="KAJ8115855.1"/>
    <property type="molecule type" value="Genomic_DNA"/>
</dbReference>
<gene>
    <name evidence="1" type="ORF">OPT61_g2585</name>
</gene>
<comment type="caution">
    <text evidence="1">The sequence shown here is derived from an EMBL/GenBank/DDBJ whole genome shotgun (WGS) entry which is preliminary data.</text>
</comment>
<reference evidence="1" key="1">
    <citation type="submission" date="2022-11" db="EMBL/GenBank/DDBJ databases">
        <title>Genome Sequence of Boeremia exigua.</title>
        <authorList>
            <person name="Buettner E."/>
        </authorList>
    </citation>
    <scope>NUCLEOTIDE SEQUENCE</scope>
    <source>
        <strain evidence="1">CU02</strain>
    </source>
</reference>